<dbReference type="Proteomes" id="UP000250235">
    <property type="component" value="Unassembled WGS sequence"/>
</dbReference>
<evidence type="ECO:0000256" key="1">
    <source>
        <dbReference type="SAM" id="MobiDB-lite"/>
    </source>
</evidence>
<evidence type="ECO:0000313" key="2">
    <source>
        <dbReference type="EMBL" id="KZV53035.1"/>
    </source>
</evidence>
<gene>
    <name evidence="2" type="ORF">F511_31273</name>
</gene>
<sequence>MPHRMAHRRDQRATSCARAAGQRRSSRGKRTAQRPTFWSRCTTRRTCCRWKFAQQLRLRSAAAVGHISASFSQPVHATAPTGRATCAAIARPARYRTRSTLSRLVMDLDRPTGPGPTDEHSVHPYHREFIVTPIADQIGPIDSVSKTEYISRSDQRPLADEGVPFLVVDRIGDIYRNLPRRADVIVTTVGARHKCQQAAPPPHATAPFLLAITRACDLRAGRAREADVGAAAHTCAPDAHPDLAHLLRDLVGRYVRLCGWTSANVGDRCAGLVHVDGREVARWPCVGRVASLPSSRATGATRVSIVRRCWTTMARRWLDEVTLLDDA</sequence>
<keyword evidence="3" id="KW-1185">Reference proteome</keyword>
<feature type="compositionally biased region" description="Basic residues" evidence="1">
    <location>
        <begin position="1"/>
        <end position="10"/>
    </location>
</feature>
<feature type="region of interest" description="Disordered" evidence="1">
    <location>
        <begin position="1"/>
        <end position="36"/>
    </location>
</feature>
<organism evidence="2 3">
    <name type="scientific">Dorcoceras hygrometricum</name>
    <dbReference type="NCBI Taxonomy" id="472368"/>
    <lineage>
        <taxon>Eukaryota</taxon>
        <taxon>Viridiplantae</taxon>
        <taxon>Streptophyta</taxon>
        <taxon>Embryophyta</taxon>
        <taxon>Tracheophyta</taxon>
        <taxon>Spermatophyta</taxon>
        <taxon>Magnoliopsida</taxon>
        <taxon>eudicotyledons</taxon>
        <taxon>Gunneridae</taxon>
        <taxon>Pentapetalae</taxon>
        <taxon>asterids</taxon>
        <taxon>lamiids</taxon>
        <taxon>Lamiales</taxon>
        <taxon>Gesneriaceae</taxon>
        <taxon>Didymocarpoideae</taxon>
        <taxon>Trichosporeae</taxon>
        <taxon>Loxocarpinae</taxon>
        <taxon>Dorcoceras</taxon>
    </lineage>
</organism>
<protein>
    <submittedName>
        <fullName evidence="2">Rab3 GTPase-activating protein catalytic subunit</fullName>
    </submittedName>
</protein>
<proteinExistence type="predicted"/>
<name>A0A2Z7D1D5_9LAMI</name>
<accession>A0A2Z7D1D5</accession>
<evidence type="ECO:0000313" key="3">
    <source>
        <dbReference type="Proteomes" id="UP000250235"/>
    </source>
</evidence>
<dbReference type="EMBL" id="KQ990558">
    <property type="protein sequence ID" value="KZV53035.1"/>
    <property type="molecule type" value="Genomic_DNA"/>
</dbReference>
<reference evidence="2 3" key="1">
    <citation type="journal article" date="2015" name="Proc. Natl. Acad. Sci. U.S.A.">
        <title>The resurrection genome of Boea hygrometrica: A blueprint for survival of dehydration.</title>
        <authorList>
            <person name="Xiao L."/>
            <person name="Yang G."/>
            <person name="Zhang L."/>
            <person name="Yang X."/>
            <person name="Zhao S."/>
            <person name="Ji Z."/>
            <person name="Zhou Q."/>
            <person name="Hu M."/>
            <person name="Wang Y."/>
            <person name="Chen M."/>
            <person name="Xu Y."/>
            <person name="Jin H."/>
            <person name="Xiao X."/>
            <person name="Hu G."/>
            <person name="Bao F."/>
            <person name="Hu Y."/>
            <person name="Wan P."/>
            <person name="Li L."/>
            <person name="Deng X."/>
            <person name="Kuang T."/>
            <person name="Xiang C."/>
            <person name="Zhu J.K."/>
            <person name="Oliver M.J."/>
            <person name="He Y."/>
        </authorList>
    </citation>
    <scope>NUCLEOTIDE SEQUENCE [LARGE SCALE GENOMIC DNA]</scope>
    <source>
        <strain evidence="3">cv. XS01</strain>
    </source>
</reference>
<dbReference type="AlphaFoldDB" id="A0A2Z7D1D5"/>